<keyword evidence="3" id="KW-1185">Reference proteome</keyword>
<dbReference type="EMBL" id="BMEV01000031">
    <property type="protein sequence ID" value="GFZ77265.1"/>
    <property type="molecule type" value="Genomic_DNA"/>
</dbReference>
<protein>
    <submittedName>
        <fullName evidence="2">CYTH domain-containing protein</fullName>
    </submittedName>
</protein>
<reference evidence="2" key="2">
    <citation type="submission" date="2020-09" db="EMBL/GenBank/DDBJ databases">
        <authorList>
            <person name="Sun Q."/>
            <person name="Zhou Y."/>
        </authorList>
    </citation>
    <scope>NUCLEOTIDE SEQUENCE</scope>
    <source>
        <strain evidence="2">CGMCC 1.12360</strain>
    </source>
</reference>
<sequence length="193" mass="22605">MRQEIEIEFKNMLTEEEFDALLKALPFPKHSIIQKNHYFETKNFSLKNNGAALRIREKNGVFVLTLKEPHPQGLLETHEKLTAEEAQHWLGGKPVLKPHITKRLETLDVPIKDFQYYGCLTTERWETTYKEALLVLDRSEYNGITDYELELEVKDRNTGILLFDELLREYNIEKKPSPNKIVRYFKSLPAGGK</sequence>
<feature type="domain" description="CYTH" evidence="1">
    <location>
        <begin position="4"/>
        <end position="191"/>
    </location>
</feature>
<dbReference type="AlphaFoldDB" id="A0A8J2TL54"/>
<evidence type="ECO:0000313" key="3">
    <source>
        <dbReference type="Proteomes" id="UP000602050"/>
    </source>
</evidence>
<gene>
    <name evidence="2" type="ORF">GCM10010978_18540</name>
</gene>
<accession>A0A8J2TL54</accession>
<dbReference type="InterPro" id="IPR033469">
    <property type="entry name" value="CYTH-like_dom_sf"/>
</dbReference>
<evidence type="ECO:0000259" key="1">
    <source>
        <dbReference type="PROSITE" id="PS51707"/>
    </source>
</evidence>
<dbReference type="Gene3D" id="2.40.320.10">
    <property type="entry name" value="Hypothetical Protein Pfu-838710-001"/>
    <property type="match status" value="1"/>
</dbReference>
<name>A0A8J2TL54_9BACI</name>
<dbReference type="SUPFAM" id="SSF55154">
    <property type="entry name" value="CYTH-like phosphatases"/>
    <property type="match status" value="1"/>
</dbReference>
<organism evidence="2 3">
    <name type="scientific">Compostibacillus humi</name>
    <dbReference type="NCBI Taxonomy" id="1245525"/>
    <lineage>
        <taxon>Bacteria</taxon>
        <taxon>Bacillati</taxon>
        <taxon>Bacillota</taxon>
        <taxon>Bacilli</taxon>
        <taxon>Bacillales</taxon>
        <taxon>Bacillaceae</taxon>
        <taxon>Compostibacillus</taxon>
    </lineage>
</organism>
<dbReference type="Proteomes" id="UP000602050">
    <property type="component" value="Unassembled WGS sequence"/>
</dbReference>
<comment type="caution">
    <text evidence="2">The sequence shown here is derived from an EMBL/GenBank/DDBJ whole genome shotgun (WGS) entry which is preliminary data.</text>
</comment>
<dbReference type="PROSITE" id="PS51707">
    <property type="entry name" value="CYTH"/>
    <property type="match status" value="1"/>
</dbReference>
<dbReference type="SMART" id="SM01118">
    <property type="entry name" value="CYTH"/>
    <property type="match status" value="1"/>
</dbReference>
<dbReference type="CDD" id="cd07762">
    <property type="entry name" value="CYTH-like_Pase_1"/>
    <property type="match status" value="1"/>
</dbReference>
<dbReference type="InterPro" id="IPR009195">
    <property type="entry name" value="Uncharacterised_YjbK"/>
</dbReference>
<dbReference type="PIRSF" id="PIRSF012526">
    <property type="entry name" value="CYTH_UCP012526"/>
    <property type="match status" value="1"/>
</dbReference>
<dbReference type="RefSeq" id="WP_188392123.1">
    <property type="nucleotide sequence ID" value="NZ_BMEV01000031.1"/>
</dbReference>
<evidence type="ECO:0000313" key="2">
    <source>
        <dbReference type="EMBL" id="GFZ77265.1"/>
    </source>
</evidence>
<dbReference type="Pfam" id="PF01928">
    <property type="entry name" value="CYTH"/>
    <property type="match status" value="1"/>
</dbReference>
<reference evidence="2" key="1">
    <citation type="journal article" date="2014" name="Int. J. Syst. Evol. Microbiol.">
        <title>Complete genome sequence of Corynebacterium casei LMG S-19264T (=DSM 44701T), isolated from a smear-ripened cheese.</title>
        <authorList>
            <consortium name="US DOE Joint Genome Institute (JGI-PGF)"/>
            <person name="Walter F."/>
            <person name="Albersmeier A."/>
            <person name="Kalinowski J."/>
            <person name="Ruckert C."/>
        </authorList>
    </citation>
    <scope>NUCLEOTIDE SEQUENCE</scope>
    <source>
        <strain evidence="2">CGMCC 1.12360</strain>
    </source>
</reference>
<dbReference type="InterPro" id="IPR023577">
    <property type="entry name" value="CYTH_domain"/>
</dbReference>
<proteinExistence type="predicted"/>